<dbReference type="UniPathway" id="UPA00378"/>
<comment type="caution">
    <text evidence="13">The sequence shown here is derived from an EMBL/GenBank/DDBJ whole genome shotgun (WGS) entry which is preliminary data.</text>
</comment>
<gene>
    <name evidence="13" type="ORF">AC631_05412</name>
</gene>
<dbReference type="EMBL" id="LMYN01000204">
    <property type="protein sequence ID" value="KRZ98832.1"/>
    <property type="molecule type" value="Genomic_DNA"/>
</dbReference>
<accession>A0A0V1PRI4</accession>
<dbReference type="AlphaFoldDB" id="A0A0V1PRI4"/>
<dbReference type="Proteomes" id="UP000054251">
    <property type="component" value="Unassembled WGS sequence"/>
</dbReference>
<comment type="pathway">
    <text evidence="2">Protein modification; protein glycosylation.</text>
</comment>
<dbReference type="InterPro" id="IPR022751">
    <property type="entry name" value="Alpha_mannosyltransferase"/>
</dbReference>
<dbReference type="InterPro" id="IPR029044">
    <property type="entry name" value="Nucleotide-diphossugar_trans"/>
</dbReference>
<protein>
    <recommendedName>
        <fullName evidence="15">Alpha-1,3-mannosyltransferase MNN1</fullName>
    </recommendedName>
</protein>
<evidence type="ECO:0000256" key="6">
    <source>
        <dbReference type="ARBA" id="ARBA00022692"/>
    </source>
</evidence>
<organism evidence="13 14">
    <name type="scientific">Debaryomyces fabryi</name>
    <dbReference type="NCBI Taxonomy" id="58627"/>
    <lineage>
        <taxon>Eukaryota</taxon>
        <taxon>Fungi</taxon>
        <taxon>Dikarya</taxon>
        <taxon>Ascomycota</taxon>
        <taxon>Saccharomycotina</taxon>
        <taxon>Pichiomycetes</taxon>
        <taxon>Debaryomycetaceae</taxon>
        <taxon>Debaryomyces</taxon>
    </lineage>
</organism>
<keyword evidence="11" id="KW-0325">Glycoprotein</keyword>
<keyword evidence="4" id="KW-0328">Glycosyltransferase</keyword>
<dbReference type="GO" id="GO:0046354">
    <property type="term" value="P:mannan biosynthetic process"/>
    <property type="evidence" value="ECO:0007669"/>
    <property type="project" value="UniProtKB-ARBA"/>
</dbReference>
<dbReference type="RefSeq" id="XP_015464935.1">
    <property type="nucleotide sequence ID" value="XM_015614241.1"/>
</dbReference>
<comment type="similarity">
    <text evidence="3">Belongs to the MNN1/MNT family.</text>
</comment>
<keyword evidence="10 12" id="KW-0472">Membrane</keyword>
<evidence type="ECO:0000256" key="8">
    <source>
        <dbReference type="ARBA" id="ARBA00022989"/>
    </source>
</evidence>
<dbReference type="Pfam" id="PF11051">
    <property type="entry name" value="Mannosyl_trans3"/>
    <property type="match status" value="1"/>
</dbReference>
<dbReference type="GO" id="GO:0000139">
    <property type="term" value="C:Golgi membrane"/>
    <property type="evidence" value="ECO:0007669"/>
    <property type="project" value="UniProtKB-SubCell"/>
</dbReference>
<reference evidence="13 14" key="1">
    <citation type="submission" date="2015-11" db="EMBL/GenBank/DDBJ databases">
        <title>The genome of Debaryomyces fabryi.</title>
        <authorList>
            <person name="Tafer H."/>
            <person name="Lopandic K."/>
        </authorList>
    </citation>
    <scope>NUCLEOTIDE SEQUENCE [LARGE SCALE GENOMIC DNA]</scope>
    <source>
        <strain evidence="13 14">CBS 789</strain>
    </source>
</reference>
<sequence>MGLEGLISPLLQTSRSKRKAIVFSILLLWIVIINLWIHDYKHQHAFKTVTGSIYDTVNNLSFNNNFDNNNKENILDYDTIKYFMKTNNIKDVRSIDSHSSTYDLMLRNHGINSMLKDLPFNERCDLYFKNLFTTDMNWYIDPNKDFQLENRYEYSYELFRNNKLNEVKDAYAKEKGIDSKLVEDRVVEDLVKAKYDAFWKKTMQTEQKMTDYISHVRIFNKCYLTSDNQNEASQAKKLTADQSKMIKSLSEKDLIKDGKRKFKMTAKESLLNTDSFESCTDLESRIYKWLSLSFPIYERFTGEIVLTPPDLSKYVYHPEVFKPTNQKVRDARGKAGKIQSKLTNSKACFLQRFKNKMNGKGIVLSIGDKHVTDTVKLIHLLRALNNKFPIQIVYNGGISEESKSRIVTAARQRFIDLPSSFKKIAHYLPDDYFDDSDHGLPKQEVWFVNVQNVIHDHYKEKFDKFANKFLAALFNSFEEYILVDADTVLLQTPEYFFNLMGYKKRGAYFYKDRTAPEFRPLGDTKFFEKMTPSIIDQAMFNIPIVTSHTLDLSFFDGMGHFMESGLVVIDRNLHFNSILMMMQLNFMNPVTSRVYGDKEIFWLAFAINGDEGFEFNRFHAAAIGVETPMEDRVGLEGKPLKSKEICSAHPGHINGEDGKTLLWFNSGFQFCGQAPDVDYEKEFQFHTRVKFLKSIEEMKIFFKNPIILKHAIIPPFKNKLETLCENTDGEPKEAWFMDKGYCNSYLWCSYSLIGGHTADGGDNTQIGKFIEFDQKSIDLFSYYGDIWVGNE</sequence>
<evidence type="ECO:0000256" key="10">
    <source>
        <dbReference type="ARBA" id="ARBA00023136"/>
    </source>
</evidence>
<keyword evidence="8 12" id="KW-1133">Transmembrane helix</keyword>
<dbReference type="GO" id="GO:0006493">
    <property type="term" value="P:protein O-linked glycosylation"/>
    <property type="evidence" value="ECO:0007669"/>
    <property type="project" value="TreeGrafter"/>
</dbReference>
<evidence type="ECO:0000313" key="13">
    <source>
        <dbReference type="EMBL" id="KRZ98832.1"/>
    </source>
</evidence>
<keyword evidence="5" id="KW-0808">Transferase</keyword>
<proteinExistence type="inferred from homology"/>
<evidence type="ECO:0000256" key="2">
    <source>
        <dbReference type="ARBA" id="ARBA00004922"/>
    </source>
</evidence>
<evidence type="ECO:0008006" key="15">
    <source>
        <dbReference type="Google" id="ProtNLM"/>
    </source>
</evidence>
<dbReference type="SUPFAM" id="SSF53448">
    <property type="entry name" value="Nucleotide-diphospho-sugar transferases"/>
    <property type="match status" value="1"/>
</dbReference>
<evidence type="ECO:0000313" key="14">
    <source>
        <dbReference type="Proteomes" id="UP000054251"/>
    </source>
</evidence>
<evidence type="ECO:0000256" key="4">
    <source>
        <dbReference type="ARBA" id="ARBA00022676"/>
    </source>
</evidence>
<dbReference type="PANTHER" id="PTHR31392:SF1">
    <property type="entry name" value="ALPHA-1,3-MANNOSYLTRANSFERASE MNN1-RELATED"/>
    <property type="match status" value="1"/>
</dbReference>
<evidence type="ECO:0000256" key="1">
    <source>
        <dbReference type="ARBA" id="ARBA00004323"/>
    </source>
</evidence>
<keyword evidence="6 12" id="KW-0812">Transmembrane</keyword>
<dbReference type="GO" id="GO:0000033">
    <property type="term" value="F:alpha-1,3-mannosyltransferase activity"/>
    <property type="evidence" value="ECO:0007669"/>
    <property type="project" value="TreeGrafter"/>
</dbReference>
<dbReference type="PANTHER" id="PTHR31392">
    <property type="entry name" value="ALPHA-1,3-MANNOSYLTRANSFERASE MNN1-RELATED"/>
    <property type="match status" value="1"/>
</dbReference>
<evidence type="ECO:0000256" key="11">
    <source>
        <dbReference type="ARBA" id="ARBA00023180"/>
    </source>
</evidence>
<dbReference type="GeneID" id="26842421"/>
<feature type="transmembrane region" description="Helical" evidence="12">
    <location>
        <begin position="20"/>
        <end position="37"/>
    </location>
</feature>
<evidence type="ECO:0000256" key="12">
    <source>
        <dbReference type="SAM" id="Phobius"/>
    </source>
</evidence>
<keyword evidence="7" id="KW-0735">Signal-anchor</keyword>
<dbReference type="OrthoDB" id="430354at2759"/>
<evidence type="ECO:0000256" key="9">
    <source>
        <dbReference type="ARBA" id="ARBA00023034"/>
    </source>
</evidence>
<evidence type="ECO:0000256" key="5">
    <source>
        <dbReference type="ARBA" id="ARBA00022679"/>
    </source>
</evidence>
<keyword evidence="14" id="KW-1185">Reference proteome</keyword>
<name>A0A0V1PRI4_9ASCO</name>
<evidence type="ECO:0000256" key="7">
    <source>
        <dbReference type="ARBA" id="ARBA00022968"/>
    </source>
</evidence>
<evidence type="ECO:0000256" key="3">
    <source>
        <dbReference type="ARBA" id="ARBA00009105"/>
    </source>
</evidence>
<comment type="subcellular location">
    <subcellularLocation>
        <location evidence="1">Golgi apparatus membrane</location>
        <topology evidence="1">Single-pass type II membrane protein</topology>
    </subcellularLocation>
</comment>
<keyword evidence="9" id="KW-0333">Golgi apparatus</keyword>